<dbReference type="SUPFAM" id="SSF48452">
    <property type="entry name" value="TPR-like"/>
    <property type="match status" value="1"/>
</dbReference>
<organism evidence="4 5">
    <name type="scientific">Pukyongia salina</name>
    <dbReference type="NCBI Taxonomy" id="2094025"/>
    <lineage>
        <taxon>Bacteria</taxon>
        <taxon>Pseudomonadati</taxon>
        <taxon>Bacteroidota</taxon>
        <taxon>Flavobacteriia</taxon>
        <taxon>Flavobacteriales</taxon>
        <taxon>Flavobacteriaceae</taxon>
        <taxon>Pukyongia</taxon>
    </lineage>
</organism>
<accession>A0A2S0HZ60</accession>
<evidence type="ECO:0000313" key="4">
    <source>
        <dbReference type="EMBL" id="AVI51890.1"/>
    </source>
</evidence>
<feature type="repeat" description="TPR" evidence="3">
    <location>
        <begin position="292"/>
        <end position="325"/>
    </location>
</feature>
<dbReference type="Gene3D" id="1.25.40.10">
    <property type="entry name" value="Tetratricopeptide repeat domain"/>
    <property type="match status" value="2"/>
</dbReference>
<gene>
    <name evidence="4" type="ORF">C5O00_12290</name>
</gene>
<dbReference type="InterPro" id="IPR019734">
    <property type="entry name" value="TPR_rpt"/>
</dbReference>
<dbReference type="PANTHER" id="PTHR45586">
    <property type="entry name" value="TPR REPEAT-CONTAINING PROTEIN PA4667"/>
    <property type="match status" value="1"/>
</dbReference>
<name>A0A2S0HZ60_9FLAO</name>
<dbReference type="InterPro" id="IPR011990">
    <property type="entry name" value="TPR-like_helical_dom_sf"/>
</dbReference>
<dbReference type="EMBL" id="CP027062">
    <property type="protein sequence ID" value="AVI51890.1"/>
    <property type="molecule type" value="Genomic_DNA"/>
</dbReference>
<dbReference type="Proteomes" id="UP000238442">
    <property type="component" value="Chromosome"/>
</dbReference>
<dbReference type="PROSITE" id="PS50005">
    <property type="entry name" value="TPR"/>
    <property type="match status" value="1"/>
</dbReference>
<keyword evidence="5" id="KW-1185">Reference proteome</keyword>
<keyword evidence="2 3" id="KW-0802">TPR repeat</keyword>
<dbReference type="KEGG" id="aue:C5O00_12290"/>
<reference evidence="4 5" key="1">
    <citation type="submission" date="2018-02" db="EMBL/GenBank/DDBJ databases">
        <title>Genomic analysis of the strain RR4-38 isolated from a seawater recirculating aquaculture system.</title>
        <authorList>
            <person name="Kim Y.-S."/>
            <person name="Jang Y.H."/>
            <person name="Kim K.-H."/>
        </authorList>
    </citation>
    <scope>NUCLEOTIDE SEQUENCE [LARGE SCALE GENOMIC DNA]</scope>
    <source>
        <strain evidence="4 5">RR4-38</strain>
    </source>
</reference>
<dbReference type="RefSeq" id="WP_105217130.1">
    <property type="nucleotide sequence ID" value="NZ_CP027062.1"/>
</dbReference>
<keyword evidence="1" id="KW-0677">Repeat</keyword>
<evidence type="ECO:0000313" key="5">
    <source>
        <dbReference type="Proteomes" id="UP000238442"/>
    </source>
</evidence>
<sequence length="422" mass="46673">MRKQFLLAGLLCMTVVAFGQKKEIKKAEKALGAGNVAEAIDYINQAESLLGAADNEMKAQFYVLKGKAYLAEAGTTDFNKLKTAADAFKMATELSPSGKVAEEAAIGKQNLRVALVNSAVADQNAQNYARAAEKLYTSYTIQKDTSDLYYAAGNAVNAKNLDKALEYYTTLLDMGYTGIREEFVATDIETGEDVVFASESDRNTNMLSGKYTNPTERMSESVRGDVLQKVTLIYISRNDNEKALALMKDAREANPDDPSLLRAEADMAYKMGDLEKYSRLMEEIIADDPNNPELYYNLGVGSANKGEAEKAIQYYKKALEIDPTFTNAKINIAATILAKEGPIIEEMNNLGTSQKDYDRYDELKEVKNGLYRDAMPYLEAAASDRPDNIELLRTLMNIYGQVGEDDKFKVAKAKLAELESKQ</sequence>
<dbReference type="PROSITE" id="PS50293">
    <property type="entry name" value="TPR_REGION"/>
    <property type="match status" value="1"/>
</dbReference>
<dbReference type="Pfam" id="PF00515">
    <property type="entry name" value="TPR_1"/>
    <property type="match status" value="1"/>
</dbReference>
<evidence type="ECO:0000256" key="3">
    <source>
        <dbReference type="PROSITE-ProRule" id="PRU00339"/>
    </source>
</evidence>
<dbReference type="PANTHER" id="PTHR45586:SF1">
    <property type="entry name" value="LIPOPOLYSACCHARIDE ASSEMBLY PROTEIN B"/>
    <property type="match status" value="1"/>
</dbReference>
<protein>
    <submittedName>
        <fullName evidence="4">Uncharacterized protein</fullName>
    </submittedName>
</protein>
<evidence type="ECO:0000256" key="1">
    <source>
        <dbReference type="ARBA" id="ARBA00022737"/>
    </source>
</evidence>
<evidence type="ECO:0000256" key="2">
    <source>
        <dbReference type="ARBA" id="ARBA00022803"/>
    </source>
</evidence>
<dbReference type="OrthoDB" id="1149028at2"/>
<dbReference type="SMART" id="SM00028">
    <property type="entry name" value="TPR"/>
    <property type="match status" value="2"/>
</dbReference>
<dbReference type="AlphaFoldDB" id="A0A2S0HZ60"/>
<proteinExistence type="predicted"/>
<dbReference type="InterPro" id="IPR051012">
    <property type="entry name" value="CellSynth/LPSAsmb/PSIAsmb"/>
</dbReference>